<protein>
    <submittedName>
        <fullName evidence="1">Uncharacterized protein</fullName>
    </submittedName>
</protein>
<organism evidence="1">
    <name type="scientific">Arundo donax</name>
    <name type="common">Giant reed</name>
    <name type="synonym">Donax arundinaceus</name>
    <dbReference type="NCBI Taxonomy" id="35708"/>
    <lineage>
        <taxon>Eukaryota</taxon>
        <taxon>Viridiplantae</taxon>
        <taxon>Streptophyta</taxon>
        <taxon>Embryophyta</taxon>
        <taxon>Tracheophyta</taxon>
        <taxon>Spermatophyta</taxon>
        <taxon>Magnoliopsida</taxon>
        <taxon>Liliopsida</taxon>
        <taxon>Poales</taxon>
        <taxon>Poaceae</taxon>
        <taxon>PACMAD clade</taxon>
        <taxon>Arundinoideae</taxon>
        <taxon>Arundineae</taxon>
        <taxon>Arundo</taxon>
    </lineage>
</organism>
<evidence type="ECO:0000313" key="1">
    <source>
        <dbReference type="EMBL" id="JAE13741.1"/>
    </source>
</evidence>
<reference evidence="1" key="1">
    <citation type="submission" date="2014-09" db="EMBL/GenBank/DDBJ databases">
        <authorList>
            <person name="Magalhaes I.L.F."/>
            <person name="Oliveira U."/>
            <person name="Santos F.R."/>
            <person name="Vidigal T.H.D.A."/>
            <person name="Brescovit A.D."/>
            <person name="Santos A.J."/>
        </authorList>
    </citation>
    <scope>NUCLEOTIDE SEQUENCE</scope>
    <source>
        <tissue evidence="1">Shoot tissue taken approximately 20 cm above the soil surface</tissue>
    </source>
</reference>
<dbReference type="AlphaFoldDB" id="A0A0A9FTT2"/>
<dbReference type="EMBL" id="GBRH01184155">
    <property type="protein sequence ID" value="JAE13741.1"/>
    <property type="molecule type" value="Transcribed_RNA"/>
</dbReference>
<sequence>MILWIARSNRTLWTETLKVSPLLLSNLTSE</sequence>
<accession>A0A0A9FTT2</accession>
<name>A0A0A9FTT2_ARUDO</name>
<reference evidence="1" key="2">
    <citation type="journal article" date="2015" name="Data Brief">
        <title>Shoot transcriptome of the giant reed, Arundo donax.</title>
        <authorList>
            <person name="Barrero R.A."/>
            <person name="Guerrero F.D."/>
            <person name="Moolhuijzen P."/>
            <person name="Goolsby J.A."/>
            <person name="Tidwell J."/>
            <person name="Bellgard S.E."/>
            <person name="Bellgard M.I."/>
        </authorList>
    </citation>
    <scope>NUCLEOTIDE SEQUENCE</scope>
    <source>
        <tissue evidence="1">Shoot tissue taken approximately 20 cm above the soil surface</tissue>
    </source>
</reference>
<proteinExistence type="predicted"/>